<dbReference type="Gramene" id="OGLUM08G11900.1">
    <property type="protein sequence ID" value="OGLUM08G11900.1"/>
    <property type="gene ID" value="OGLUM08G11900"/>
</dbReference>
<dbReference type="Proteomes" id="UP000026961">
    <property type="component" value="Chromosome 8"/>
</dbReference>
<name>A0A0E0AU46_9ORYZ</name>
<reference evidence="1" key="2">
    <citation type="submission" date="2018-05" db="EMBL/GenBank/DDBJ databases">
        <title>OgluRS3 (Oryza glumaepatula Reference Sequence Version 3).</title>
        <authorList>
            <person name="Zhang J."/>
            <person name="Kudrna D."/>
            <person name="Lee S."/>
            <person name="Talag J."/>
            <person name="Welchert J."/>
            <person name="Wing R.A."/>
        </authorList>
    </citation>
    <scope>NUCLEOTIDE SEQUENCE [LARGE SCALE GENOMIC DNA]</scope>
</reference>
<dbReference type="HOGENOM" id="CLU_1952171_0_0_1"/>
<protein>
    <submittedName>
        <fullName evidence="1">Uncharacterized protein</fullName>
    </submittedName>
</protein>
<keyword evidence="2" id="KW-1185">Reference proteome</keyword>
<proteinExistence type="predicted"/>
<evidence type="ECO:0000313" key="2">
    <source>
        <dbReference type="Proteomes" id="UP000026961"/>
    </source>
</evidence>
<sequence length="129" mass="14113">MATTSRSEGDDVDVVMDGLVHGVDYCVVRAGTKRISQVLNLLFHSGTRNFQAQHCPCSLLGTKGPALHAVSLEAPRFLSSRAGVRDKVEARRISRAEEIHEPLVQGVGEEVPLSHSDLNRNAEWPCKLL</sequence>
<reference evidence="1" key="1">
    <citation type="submission" date="2015-04" db="UniProtKB">
        <authorList>
            <consortium name="EnsemblPlants"/>
        </authorList>
    </citation>
    <scope>IDENTIFICATION</scope>
</reference>
<evidence type="ECO:0000313" key="1">
    <source>
        <dbReference type="EnsemblPlants" id="OGLUM08G11900.1"/>
    </source>
</evidence>
<dbReference type="EnsemblPlants" id="OGLUM08G11900.1">
    <property type="protein sequence ID" value="OGLUM08G11900.1"/>
    <property type="gene ID" value="OGLUM08G11900"/>
</dbReference>
<accession>A0A0E0AU46</accession>
<dbReference type="AlphaFoldDB" id="A0A0E0AU46"/>
<organism evidence="1">
    <name type="scientific">Oryza glumipatula</name>
    <dbReference type="NCBI Taxonomy" id="40148"/>
    <lineage>
        <taxon>Eukaryota</taxon>
        <taxon>Viridiplantae</taxon>
        <taxon>Streptophyta</taxon>
        <taxon>Embryophyta</taxon>
        <taxon>Tracheophyta</taxon>
        <taxon>Spermatophyta</taxon>
        <taxon>Magnoliopsida</taxon>
        <taxon>Liliopsida</taxon>
        <taxon>Poales</taxon>
        <taxon>Poaceae</taxon>
        <taxon>BOP clade</taxon>
        <taxon>Oryzoideae</taxon>
        <taxon>Oryzeae</taxon>
        <taxon>Oryzinae</taxon>
        <taxon>Oryza</taxon>
    </lineage>
</organism>